<dbReference type="STRING" id="765440.A0A0C3GEL8"/>
<proteinExistence type="predicted"/>
<protein>
    <submittedName>
        <fullName evidence="2">Uncharacterized protein</fullName>
    </submittedName>
</protein>
<keyword evidence="1" id="KW-0812">Transmembrane</keyword>
<organism evidence="2 3">
    <name type="scientific">Piloderma croceum (strain F 1598)</name>
    <dbReference type="NCBI Taxonomy" id="765440"/>
    <lineage>
        <taxon>Eukaryota</taxon>
        <taxon>Fungi</taxon>
        <taxon>Dikarya</taxon>
        <taxon>Basidiomycota</taxon>
        <taxon>Agaricomycotina</taxon>
        <taxon>Agaricomycetes</taxon>
        <taxon>Agaricomycetidae</taxon>
        <taxon>Atheliales</taxon>
        <taxon>Atheliaceae</taxon>
        <taxon>Piloderma</taxon>
    </lineage>
</organism>
<reference evidence="3" key="2">
    <citation type="submission" date="2015-01" db="EMBL/GenBank/DDBJ databases">
        <title>Evolutionary Origins and Diversification of the Mycorrhizal Mutualists.</title>
        <authorList>
            <consortium name="DOE Joint Genome Institute"/>
            <consortium name="Mycorrhizal Genomics Consortium"/>
            <person name="Kohler A."/>
            <person name="Kuo A."/>
            <person name="Nagy L.G."/>
            <person name="Floudas D."/>
            <person name="Copeland A."/>
            <person name="Barry K.W."/>
            <person name="Cichocki N."/>
            <person name="Veneault-Fourrey C."/>
            <person name="LaButti K."/>
            <person name="Lindquist E.A."/>
            <person name="Lipzen A."/>
            <person name="Lundell T."/>
            <person name="Morin E."/>
            <person name="Murat C."/>
            <person name="Riley R."/>
            <person name="Ohm R."/>
            <person name="Sun H."/>
            <person name="Tunlid A."/>
            <person name="Henrissat B."/>
            <person name="Grigoriev I.V."/>
            <person name="Hibbett D.S."/>
            <person name="Martin F."/>
        </authorList>
    </citation>
    <scope>NUCLEOTIDE SEQUENCE [LARGE SCALE GENOMIC DNA]</scope>
    <source>
        <strain evidence="3">F 1598</strain>
    </source>
</reference>
<dbReference type="AlphaFoldDB" id="A0A0C3GEL8"/>
<dbReference type="Proteomes" id="UP000054166">
    <property type="component" value="Unassembled WGS sequence"/>
</dbReference>
<evidence type="ECO:0000313" key="3">
    <source>
        <dbReference type="Proteomes" id="UP000054166"/>
    </source>
</evidence>
<keyword evidence="1" id="KW-0472">Membrane</keyword>
<dbReference type="EMBL" id="KN832973">
    <property type="protein sequence ID" value="KIM90119.1"/>
    <property type="molecule type" value="Genomic_DNA"/>
</dbReference>
<dbReference type="OrthoDB" id="2535105at2759"/>
<reference evidence="2 3" key="1">
    <citation type="submission" date="2014-04" db="EMBL/GenBank/DDBJ databases">
        <authorList>
            <consortium name="DOE Joint Genome Institute"/>
            <person name="Kuo A."/>
            <person name="Tarkka M."/>
            <person name="Buscot F."/>
            <person name="Kohler A."/>
            <person name="Nagy L.G."/>
            <person name="Floudas D."/>
            <person name="Copeland A."/>
            <person name="Barry K.W."/>
            <person name="Cichocki N."/>
            <person name="Veneault-Fourrey C."/>
            <person name="LaButti K."/>
            <person name="Lindquist E.A."/>
            <person name="Lipzen A."/>
            <person name="Lundell T."/>
            <person name="Morin E."/>
            <person name="Murat C."/>
            <person name="Sun H."/>
            <person name="Tunlid A."/>
            <person name="Henrissat B."/>
            <person name="Grigoriev I.V."/>
            <person name="Hibbett D.S."/>
            <person name="Martin F."/>
            <person name="Nordberg H.P."/>
            <person name="Cantor M.N."/>
            <person name="Hua S.X."/>
        </authorList>
    </citation>
    <scope>NUCLEOTIDE SEQUENCE [LARGE SCALE GENOMIC DNA]</scope>
    <source>
        <strain evidence="2 3">F 1598</strain>
    </source>
</reference>
<gene>
    <name evidence="2" type="ORF">PILCRDRAFT_172634</name>
</gene>
<dbReference type="HOGENOM" id="CLU_2427807_0_0_1"/>
<dbReference type="InParanoid" id="A0A0C3GEL8"/>
<feature type="transmembrane region" description="Helical" evidence="1">
    <location>
        <begin position="49"/>
        <end position="70"/>
    </location>
</feature>
<keyword evidence="3" id="KW-1185">Reference proteome</keyword>
<accession>A0A0C3GEL8</accession>
<sequence>MFPSNQVPPEQLGQGLIGLVFGLGIYGVTLAQTFLYYRRFPDDAKGSKYLVFFLTVIDTFHTYLVCSIVWSTTVIGRIFEPTTLIPIPWSV</sequence>
<evidence type="ECO:0000256" key="1">
    <source>
        <dbReference type="SAM" id="Phobius"/>
    </source>
</evidence>
<name>A0A0C3GEL8_PILCF</name>
<feature type="transmembrane region" description="Helical" evidence="1">
    <location>
        <begin position="12"/>
        <end position="37"/>
    </location>
</feature>
<evidence type="ECO:0000313" key="2">
    <source>
        <dbReference type="EMBL" id="KIM90119.1"/>
    </source>
</evidence>
<keyword evidence="1" id="KW-1133">Transmembrane helix</keyword>